<sequence length="256" mass="26111">MKGSVSLAISTLIASTHGWTFSTGAAAGFVFSSQQQNMVLETSSRQPNETSSVPVQFGSSNVTVGVNITDTALPGVDSQVTDPRAIVVTYDLAWAGGRSLNETIGSMSRVCFSTPASPLSQTAANKDSGNGDCTSALGSDCVQALKDSNPDCSTPPLIPDQCSSAFQDSGTTGSFTLPQNISDPATIYAEAGQIVAASDSEAQLHKAEGLRFVLLQAGDAVSPVCIRVASAGASISGAMKMWAVVTVVIAGVLNLA</sequence>
<keyword evidence="1" id="KW-0732">Signal</keyword>
<organism evidence="2 3">
    <name type="scientific">Septoria linicola</name>
    <dbReference type="NCBI Taxonomy" id="215465"/>
    <lineage>
        <taxon>Eukaryota</taxon>
        <taxon>Fungi</taxon>
        <taxon>Dikarya</taxon>
        <taxon>Ascomycota</taxon>
        <taxon>Pezizomycotina</taxon>
        <taxon>Dothideomycetes</taxon>
        <taxon>Dothideomycetidae</taxon>
        <taxon>Mycosphaerellales</taxon>
        <taxon>Mycosphaerellaceae</taxon>
        <taxon>Septoria</taxon>
    </lineage>
</organism>
<feature type="signal peptide" evidence="1">
    <location>
        <begin position="1"/>
        <end position="18"/>
    </location>
</feature>
<dbReference type="Proteomes" id="UP001056384">
    <property type="component" value="Chromosome 2"/>
</dbReference>
<evidence type="ECO:0000313" key="2">
    <source>
        <dbReference type="EMBL" id="USW50332.1"/>
    </source>
</evidence>
<dbReference type="AlphaFoldDB" id="A0A9Q9AJ81"/>
<feature type="chain" id="PRO_5040179496" evidence="1">
    <location>
        <begin position="19"/>
        <end position="256"/>
    </location>
</feature>
<gene>
    <name evidence="2" type="ORF">Slin15195_G036510</name>
</gene>
<accession>A0A9Q9AJ81</accession>
<dbReference type="EMBL" id="CP099419">
    <property type="protein sequence ID" value="USW50332.1"/>
    <property type="molecule type" value="Genomic_DNA"/>
</dbReference>
<keyword evidence="3" id="KW-1185">Reference proteome</keyword>
<evidence type="ECO:0000256" key="1">
    <source>
        <dbReference type="SAM" id="SignalP"/>
    </source>
</evidence>
<name>A0A9Q9AJ81_9PEZI</name>
<proteinExistence type="predicted"/>
<reference evidence="2" key="1">
    <citation type="submission" date="2022-06" db="EMBL/GenBank/DDBJ databases">
        <title>Complete genome sequences of two strains of the flax pathogen Septoria linicola.</title>
        <authorList>
            <person name="Lapalu N."/>
            <person name="Simon A."/>
            <person name="Demenou B."/>
            <person name="Paumier D."/>
            <person name="Guillot M.-P."/>
            <person name="Gout L."/>
            <person name="Valade R."/>
        </authorList>
    </citation>
    <scope>NUCLEOTIDE SEQUENCE</scope>
    <source>
        <strain evidence="2">SE15195</strain>
    </source>
</reference>
<protein>
    <submittedName>
        <fullName evidence="2">Uncharacterized protein</fullName>
    </submittedName>
</protein>
<evidence type="ECO:0000313" key="3">
    <source>
        <dbReference type="Proteomes" id="UP001056384"/>
    </source>
</evidence>